<dbReference type="EMBL" id="MG011690">
    <property type="protein sequence ID" value="AVK76418.1"/>
    <property type="molecule type" value="Genomic_DNA"/>
</dbReference>
<evidence type="ECO:0000256" key="1">
    <source>
        <dbReference type="SAM" id="MobiDB-lite"/>
    </source>
</evidence>
<feature type="region of interest" description="Disordered" evidence="1">
    <location>
        <begin position="1"/>
        <end position="31"/>
    </location>
</feature>
<accession>A0A2U7UD70</accession>
<feature type="compositionally biased region" description="Basic residues" evidence="1">
    <location>
        <begin position="15"/>
        <end position="31"/>
    </location>
</feature>
<name>A0A2U7UD70_9VIRU</name>
<dbReference type="KEGG" id="vg:36843131"/>
<protein>
    <submittedName>
        <fullName evidence="2">Uncharacterized protein</fullName>
    </submittedName>
</protein>
<dbReference type="Proteomes" id="UP000249287">
    <property type="component" value="Segment"/>
</dbReference>
<organism evidence="2">
    <name type="scientific">Pandoravirus neocaledonia</name>
    <dbReference type="NCBI Taxonomy" id="2107708"/>
    <lineage>
        <taxon>Viruses</taxon>
        <taxon>Pandoravirus</taxon>
    </lineage>
</organism>
<gene>
    <name evidence="2" type="ORF">pneo_cds_811</name>
</gene>
<sequence>MHQARACALPFQKSRQAKKKKTAKRKTLSRRRKKHACALRFWPLEAADTQTARWVCGRRSCVRPPTKRLWAPSLWHGFGLFSSSSRGSPLACFVTF</sequence>
<proteinExistence type="predicted"/>
<reference evidence="2" key="1">
    <citation type="journal article" date="2018" name="Nat. Commun.">
        <title>Diversity and evolution of the emerging Pandoraviridae family.</title>
        <authorList>
            <person name="Legendre M."/>
            <person name="Fabre E."/>
            <person name="Poirot O."/>
            <person name="Jeudy S."/>
            <person name="Lartigue A."/>
            <person name="Alempic J.M."/>
            <person name="Beucher L."/>
            <person name="Philippe N."/>
            <person name="Bertaux L."/>
            <person name="Christo-Foroux E."/>
            <person name="Labadie K."/>
            <person name="Coute Y."/>
            <person name="Abergel C."/>
            <person name="Claverie J.M."/>
        </authorList>
    </citation>
    <scope>NUCLEOTIDE SEQUENCE [LARGE SCALE GENOMIC DNA]</scope>
    <source>
        <strain evidence="2">Neocaledonia</strain>
    </source>
</reference>
<dbReference type="RefSeq" id="YP_009482421.1">
    <property type="nucleotide sequence ID" value="NC_037666.1"/>
</dbReference>
<evidence type="ECO:0000313" key="2">
    <source>
        <dbReference type="EMBL" id="AVK76418.1"/>
    </source>
</evidence>
<dbReference type="GeneID" id="36843131"/>